<sequence length="437" mass="48540">MRKWASLSLATIMLTAVLSACGGGGKANEEGQTGDSTSNKPVDITVLVGKEEIAKPFEEMVREYNELQDQAKVTIIPLAGANGYERMSTLYASNNAPTVISIGQELPLMQDKLLDLSDQEWVQHASAGTLDYATFDDKVLGMPMAVEAFGFIYNKAVLDEVSGGSFDPDSVRTVDDLKALFEKIEASGMAPITVSPLDWSLGAHFANIMFTNQSADRDERHQFLEEIKNGAVDLENNAVFNGWMDTFDLMKAYNSAKNAPLAAQYDEAPLYLADGQAAMWFMGNWAYPQIKEADPDGEYGFLPVPISNNPDDYGNSQISASVSLYWAIDKEQSTPEQQAAAKDFLNWMIGSEKGQDYYVNQFSAIPAFTNFQIQPEDSLSQSVLYYMDNERTLEWMNLYFPPDGFPTMGASLQKYLTDNLDRAGVAKEFEDYWKTKE</sequence>
<evidence type="ECO:0000313" key="5">
    <source>
        <dbReference type="EMBL" id="PAD71887.1"/>
    </source>
</evidence>
<evidence type="ECO:0000256" key="1">
    <source>
        <dbReference type="ARBA" id="ARBA00008520"/>
    </source>
</evidence>
<dbReference type="Gene3D" id="3.40.190.10">
    <property type="entry name" value="Periplasmic binding protein-like II"/>
    <property type="match status" value="2"/>
</dbReference>
<gene>
    <name evidence="5" type="ORF">CHH67_23875</name>
</gene>
<dbReference type="InterPro" id="IPR006059">
    <property type="entry name" value="SBP"/>
</dbReference>
<evidence type="ECO:0000256" key="2">
    <source>
        <dbReference type="ARBA" id="ARBA00022448"/>
    </source>
</evidence>
<dbReference type="SUPFAM" id="SSF53850">
    <property type="entry name" value="Periplasmic binding protein-like II"/>
    <property type="match status" value="1"/>
</dbReference>
<dbReference type="GO" id="GO:0055085">
    <property type="term" value="P:transmembrane transport"/>
    <property type="evidence" value="ECO:0007669"/>
    <property type="project" value="InterPro"/>
</dbReference>
<feature type="signal peptide" evidence="4">
    <location>
        <begin position="1"/>
        <end position="20"/>
    </location>
</feature>
<protein>
    <submittedName>
        <fullName evidence="5">ABC transporter substrate-binding protein</fullName>
    </submittedName>
</protein>
<reference evidence="5 6" key="1">
    <citation type="submission" date="2017-07" db="EMBL/GenBank/DDBJ databases">
        <title>Isolation and whole genome analysis of endospore-forming bacteria from heroin.</title>
        <authorList>
            <person name="Kalinowski J."/>
            <person name="Ahrens B."/>
            <person name="Al-Dilaimi A."/>
            <person name="Winkler A."/>
            <person name="Wibberg D."/>
            <person name="Schleenbecker U."/>
            <person name="Ruckert C."/>
            <person name="Wolfel R."/>
            <person name="Grass G."/>
        </authorList>
    </citation>
    <scope>NUCLEOTIDE SEQUENCE [LARGE SCALE GENOMIC DNA]</scope>
    <source>
        <strain evidence="5 6">7537-G1</strain>
    </source>
</reference>
<keyword evidence="2" id="KW-0813">Transport</keyword>
<keyword evidence="3 4" id="KW-0732">Signal</keyword>
<dbReference type="AlphaFoldDB" id="A0A268EFJ1"/>
<dbReference type="Pfam" id="PF13416">
    <property type="entry name" value="SBP_bac_8"/>
    <property type="match status" value="1"/>
</dbReference>
<organism evidence="5 6">
    <name type="scientific">Paenibacillus campinasensis</name>
    <dbReference type="NCBI Taxonomy" id="66347"/>
    <lineage>
        <taxon>Bacteria</taxon>
        <taxon>Bacillati</taxon>
        <taxon>Bacillota</taxon>
        <taxon>Bacilli</taxon>
        <taxon>Bacillales</taxon>
        <taxon>Paenibacillaceae</taxon>
        <taxon>Paenibacillus</taxon>
    </lineage>
</organism>
<dbReference type="Proteomes" id="UP000215596">
    <property type="component" value="Unassembled WGS sequence"/>
</dbReference>
<name>A0A268EFJ1_9BACL</name>
<dbReference type="PROSITE" id="PS01037">
    <property type="entry name" value="SBP_BACTERIAL_1"/>
    <property type="match status" value="1"/>
</dbReference>
<dbReference type="InterPro" id="IPR006061">
    <property type="entry name" value="SBP_1_CS"/>
</dbReference>
<feature type="chain" id="PRO_5038414849" evidence="4">
    <location>
        <begin position="21"/>
        <end position="437"/>
    </location>
</feature>
<dbReference type="PANTHER" id="PTHR43649:SF34">
    <property type="entry name" value="ABC TRANSPORTER PERIPLASMIC-BINDING PROTEIN YCJN-RELATED"/>
    <property type="match status" value="1"/>
</dbReference>
<comment type="caution">
    <text evidence="5">The sequence shown here is derived from an EMBL/GenBank/DDBJ whole genome shotgun (WGS) entry which is preliminary data.</text>
</comment>
<dbReference type="InterPro" id="IPR050490">
    <property type="entry name" value="Bact_solute-bd_prot1"/>
</dbReference>
<dbReference type="PROSITE" id="PS51257">
    <property type="entry name" value="PROKAR_LIPOPROTEIN"/>
    <property type="match status" value="1"/>
</dbReference>
<proteinExistence type="inferred from homology"/>
<evidence type="ECO:0000256" key="4">
    <source>
        <dbReference type="SAM" id="SignalP"/>
    </source>
</evidence>
<dbReference type="OrthoDB" id="9763054at2"/>
<evidence type="ECO:0000256" key="3">
    <source>
        <dbReference type="ARBA" id="ARBA00022729"/>
    </source>
</evidence>
<evidence type="ECO:0000313" key="6">
    <source>
        <dbReference type="Proteomes" id="UP000215596"/>
    </source>
</evidence>
<comment type="similarity">
    <text evidence="1">Belongs to the bacterial solute-binding protein 1 family.</text>
</comment>
<dbReference type="EMBL" id="NPBY01000088">
    <property type="protein sequence ID" value="PAD71887.1"/>
    <property type="molecule type" value="Genomic_DNA"/>
</dbReference>
<accession>A0A268EFJ1</accession>
<dbReference type="PANTHER" id="PTHR43649">
    <property type="entry name" value="ARABINOSE-BINDING PROTEIN-RELATED"/>
    <property type="match status" value="1"/>
</dbReference>